<sequence>MLVLFASISVAQVGSRFEMKYRDSFSDIKIAKDNINRLRTDLNQASAGDLSKSKEEIERLINSDLTLQFQAVEFAMSKDFGATEIEFSSLSPEQLQELKSTINATLPGASAKLESSATGEEFSLFITLSMKDIYAKGNQLLELINGGSASDIQIAKSELSIALARFDILTAYLIIGVESSSRDL</sequence>
<dbReference type="Proteomes" id="UP000007123">
    <property type="component" value="Unassembled WGS sequence"/>
</dbReference>
<comment type="caution">
    <text evidence="1">The sequence shown here is derived from an EMBL/GenBank/DDBJ whole genome shotgun (WGS) entry which is preliminary data.</text>
</comment>
<proteinExistence type="predicted"/>
<protein>
    <submittedName>
        <fullName evidence="1">Uncharacterized protein</fullName>
    </submittedName>
</protein>
<dbReference type="AlphaFoldDB" id="K2Q2Y0"/>
<evidence type="ECO:0000313" key="2">
    <source>
        <dbReference type="Proteomes" id="UP000007123"/>
    </source>
</evidence>
<keyword evidence="2" id="KW-1185">Reference proteome</keyword>
<accession>K2Q2Y0</accession>
<organism evidence="1 2">
    <name type="scientific">Agrobacterium albertimagni AOL15</name>
    <dbReference type="NCBI Taxonomy" id="1156935"/>
    <lineage>
        <taxon>Bacteria</taxon>
        <taxon>Pseudomonadati</taxon>
        <taxon>Pseudomonadota</taxon>
        <taxon>Alphaproteobacteria</taxon>
        <taxon>Hyphomicrobiales</taxon>
        <taxon>Rhizobiaceae</taxon>
        <taxon>Rhizobium/Agrobacterium group</taxon>
        <taxon>Agrobacterium</taxon>
    </lineage>
</organism>
<dbReference type="STRING" id="1156935.QWE_15718"/>
<gene>
    <name evidence="1" type="ORF">QWE_15718</name>
</gene>
<evidence type="ECO:0000313" key="1">
    <source>
        <dbReference type="EMBL" id="EKF58064.1"/>
    </source>
</evidence>
<reference evidence="1 2" key="1">
    <citation type="journal article" date="2012" name="J. Bacteriol.">
        <title>Draft Genome Sequence of Agrobacterium albertimagni Strain AOL15.</title>
        <authorList>
            <person name="Trimble W.L."/>
            <person name="Phung le T."/>
            <person name="Meyer F."/>
            <person name="Gilbert J.A."/>
            <person name="Silver S."/>
        </authorList>
    </citation>
    <scope>NUCLEOTIDE SEQUENCE [LARGE SCALE GENOMIC DNA]</scope>
    <source>
        <strain evidence="1 2">AOL15</strain>
    </source>
</reference>
<name>K2Q2Y0_9HYPH</name>
<dbReference type="EMBL" id="ALJF01000013">
    <property type="protein sequence ID" value="EKF58064.1"/>
    <property type="molecule type" value="Genomic_DNA"/>
</dbReference>